<comment type="cofactor">
    <cofactor evidence="1">
        <name>FAD</name>
        <dbReference type="ChEBI" id="CHEBI:57692"/>
    </cofactor>
</comment>
<evidence type="ECO:0000256" key="6">
    <source>
        <dbReference type="ARBA" id="ARBA00039101"/>
    </source>
</evidence>
<evidence type="ECO:0000256" key="3">
    <source>
        <dbReference type="ARBA" id="ARBA00022630"/>
    </source>
</evidence>
<protein>
    <recommendedName>
        <fullName evidence="7">D-amino-acid oxidase</fullName>
        <ecNumber evidence="6">1.4.3.3</ecNumber>
    </recommendedName>
</protein>
<accession>A0A1Z4EIN1</accession>
<sequence>MTDRILRRCRDIEPRLRDAEIIETITGLRPDRPSVRLEAEPLGSGRCIHNYGHSSNGVTLSWGCARDVVRLAGADR</sequence>
<dbReference type="InterPro" id="IPR023209">
    <property type="entry name" value="DAO"/>
</dbReference>
<dbReference type="GO" id="GO:0019478">
    <property type="term" value="P:D-amino acid catabolic process"/>
    <property type="evidence" value="ECO:0007669"/>
    <property type="project" value="TreeGrafter"/>
</dbReference>
<dbReference type="AlphaFoldDB" id="A0A1Z4EIN1"/>
<evidence type="ECO:0000256" key="2">
    <source>
        <dbReference type="ARBA" id="ARBA00006730"/>
    </source>
</evidence>
<keyword evidence="3" id="KW-0285">Flavoprotein</keyword>
<keyword evidence="11" id="KW-1185">Reference proteome</keyword>
<dbReference type="EMBL" id="AP018164">
    <property type="protein sequence ID" value="BAX92839.1"/>
    <property type="molecule type" value="Genomic_DNA"/>
</dbReference>
<name>A0A1Z4EIN1_9MYCO</name>
<evidence type="ECO:0000313" key="11">
    <source>
        <dbReference type="Proteomes" id="UP000217736"/>
    </source>
</evidence>
<dbReference type="PANTHER" id="PTHR11530:SF11">
    <property type="entry name" value="D-ASPARTATE OXIDASE"/>
    <property type="match status" value="1"/>
</dbReference>
<dbReference type="Gene3D" id="3.40.50.720">
    <property type="entry name" value="NAD(P)-binding Rossmann-like Domain"/>
    <property type="match status" value="1"/>
</dbReference>
<dbReference type="PANTHER" id="PTHR11530">
    <property type="entry name" value="D-AMINO ACID OXIDASE"/>
    <property type="match status" value="1"/>
</dbReference>
<feature type="domain" description="FAD dependent oxidoreductase" evidence="9">
    <location>
        <begin position="3"/>
        <end position="70"/>
    </location>
</feature>
<evidence type="ECO:0000313" key="10">
    <source>
        <dbReference type="EMBL" id="BAX92839.1"/>
    </source>
</evidence>
<dbReference type="GO" id="GO:0071949">
    <property type="term" value="F:FAD binding"/>
    <property type="evidence" value="ECO:0007669"/>
    <property type="project" value="InterPro"/>
</dbReference>
<keyword evidence="4" id="KW-0274">FAD</keyword>
<keyword evidence="5 10" id="KW-0560">Oxidoreductase</keyword>
<dbReference type="SUPFAM" id="SSF51971">
    <property type="entry name" value="Nucleotide-binding domain"/>
    <property type="match status" value="1"/>
</dbReference>
<dbReference type="EC" id="1.4.3.3" evidence="6"/>
<dbReference type="GO" id="GO:0005737">
    <property type="term" value="C:cytoplasm"/>
    <property type="evidence" value="ECO:0007669"/>
    <property type="project" value="TreeGrafter"/>
</dbReference>
<comment type="catalytic activity">
    <reaction evidence="8">
        <text>a D-alpha-amino acid + O2 + H2O = a 2-oxocarboxylate + H2O2 + NH4(+)</text>
        <dbReference type="Rhea" id="RHEA:21816"/>
        <dbReference type="ChEBI" id="CHEBI:15377"/>
        <dbReference type="ChEBI" id="CHEBI:15379"/>
        <dbReference type="ChEBI" id="CHEBI:16240"/>
        <dbReference type="ChEBI" id="CHEBI:28938"/>
        <dbReference type="ChEBI" id="CHEBI:35179"/>
        <dbReference type="ChEBI" id="CHEBI:59871"/>
        <dbReference type="EC" id="1.4.3.3"/>
    </reaction>
    <physiologicalReaction direction="left-to-right" evidence="8">
        <dbReference type="Rhea" id="RHEA:21817"/>
    </physiologicalReaction>
</comment>
<evidence type="ECO:0000259" key="9">
    <source>
        <dbReference type="Pfam" id="PF01266"/>
    </source>
</evidence>
<evidence type="ECO:0000256" key="5">
    <source>
        <dbReference type="ARBA" id="ARBA00023002"/>
    </source>
</evidence>
<dbReference type="KEGG" id="mshg:MSG_02695"/>
<dbReference type="Pfam" id="PF01266">
    <property type="entry name" value="DAO"/>
    <property type="match status" value="1"/>
</dbReference>
<proteinExistence type="inferred from homology"/>
<evidence type="ECO:0000256" key="8">
    <source>
        <dbReference type="ARBA" id="ARBA00049547"/>
    </source>
</evidence>
<dbReference type="GO" id="GO:0003884">
    <property type="term" value="F:D-amino-acid oxidase activity"/>
    <property type="evidence" value="ECO:0007669"/>
    <property type="project" value="UniProtKB-EC"/>
</dbReference>
<reference evidence="11" key="1">
    <citation type="submission" date="2017-06" db="EMBL/GenBank/DDBJ databases">
        <title>Complete Genome Sequence of Mycobacterium shigaense.</title>
        <authorList>
            <person name="Fukano H."/>
            <person name="Yoshida M."/>
            <person name="Kazumi Y."/>
            <person name="Ogura Y."/>
            <person name="Mitarai S."/>
            <person name="Hayashi T."/>
            <person name="Hoshino Y."/>
        </authorList>
    </citation>
    <scope>NUCLEOTIDE SEQUENCE [LARGE SCALE GENOMIC DNA]</scope>
    <source>
        <strain evidence="11">UN-152</strain>
    </source>
</reference>
<organism evidence="10 11">
    <name type="scientific">Mycobacterium shigaense</name>
    <dbReference type="NCBI Taxonomy" id="722731"/>
    <lineage>
        <taxon>Bacteria</taxon>
        <taxon>Bacillati</taxon>
        <taxon>Actinomycetota</taxon>
        <taxon>Actinomycetes</taxon>
        <taxon>Mycobacteriales</taxon>
        <taxon>Mycobacteriaceae</taxon>
        <taxon>Mycobacterium</taxon>
        <taxon>Mycobacterium simiae complex</taxon>
    </lineage>
</organism>
<evidence type="ECO:0000256" key="7">
    <source>
        <dbReference type="ARBA" id="ARBA00039751"/>
    </source>
</evidence>
<comment type="similarity">
    <text evidence="2">Belongs to the DAMOX/DASOX family.</text>
</comment>
<dbReference type="Proteomes" id="UP000217736">
    <property type="component" value="Chromosome"/>
</dbReference>
<gene>
    <name evidence="10" type="primary">aao</name>
    <name evidence="10" type="ORF">MSG_02695</name>
</gene>
<dbReference type="SUPFAM" id="SSF54373">
    <property type="entry name" value="FAD-linked reductases, C-terminal domain"/>
    <property type="match status" value="1"/>
</dbReference>
<dbReference type="InterPro" id="IPR006076">
    <property type="entry name" value="FAD-dep_OxRdtase"/>
</dbReference>
<evidence type="ECO:0000256" key="1">
    <source>
        <dbReference type="ARBA" id="ARBA00001974"/>
    </source>
</evidence>
<evidence type="ECO:0000256" key="4">
    <source>
        <dbReference type="ARBA" id="ARBA00022827"/>
    </source>
</evidence>